<dbReference type="CDD" id="cd06581">
    <property type="entry name" value="TM_PBP1_LivM_like"/>
    <property type="match status" value="1"/>
</dbReference>
<dbReference type="Proteomes" id="UP001501094">
    <property type="component" value="Unassembled WGS sequence"/>
</dbReference>
<keyword evidence="3 6" id="KW-0812">Transmembrane</keyword>
<dbReference type="PANTHER" id="PTHR30482:SF10">
    <property type="entry name" value="HIGH-AFFINITY BRANCHED-CHAIN AMINO ACID TRANSPORT PROTEIN BRAE"/>
    <property type="match status" value="1"/>
</dbReference>
<reference evidence="7 8" key="1">
    <citation type="journal article" date="2019" name="Int. J. Syst. Evol. Microbiol.">
        <title>The Global Catalogue of Microorganisms (GCM) 10K type strain sequencing project: providing services to taxonomists for standard genome sequencing and annotation.</title>
        <authorList>
            <consortium name="The Broad Institute Genomics Platform"/>
            <consortium name="The Broad Institute Genome Sequencing Center for Infectious Disease"/>
            <person name="Wu L."/>
            <person name="Ma J."/>
        </authorList>
    </citation>
    <scope>NUCLEOTIDE SEQUENCE [LARGE SCALE GENOMIC DNA]</scope>
    <source>
        <strain evidence="7 8">JCM 14326</strain>
    </source>
</reference>
<protein>
    <submittedName>
        <fullName evidence="7">Branched-chain amino acid ABC transporter permease</fullName>
    </submittedName>
</protein>
<comment type="caution">
    <text evidence="7">The sequence shown here is derived from an EMBL/GenBank/DDBJ whole genome shotgun (WGS) entry which is preliminary data.</text>
</comment>
<organism evidence="7 8">
    <name type="scientific">Myceligenerans crystallogenes</name>
    <dbReference type="NCBI Taxonomy" id="316335"/>
    <lineage>
        <taxon>Bacteria</taxon>
        <taxon>Bacillati</taxon>
        <taxon>Actinomycetota</taxon>
        <taxon>Actinomycetes</taxon>
        <taxon>Micrococcales</taxon>
        <taxon>Promicromonosporaceae</taxon>
        <taxon>Myceligenerans</taxon>
    </lineage>
</organism>
<dbReference type="PANTHER" id="PTHR30482">
    <property type="entry name" value="HIGH-AFFINITY BRANCHED-CHAIN AMINO ACID TRANSPORT SYSTEM PERMEASE"/>
    <property type="match status" value="1"/>
</dbReference>
<dbReference type="EMBL" id="BAAANL010000004">
    <property type="protein sequence ID" value="GAA1863206.1"/>
    <property type="molecule type" value="Genomic_DNA"/>
</dbReference>
<evidence type="ECO:0000256" key="3">
    <source>
        <dbReference type="ARBA" id="ARBA00022692"/>
    </source>
</evidence>
<sequence length="380" mass="41443">MTDNTKTLETVREWTLGLPGKISAGPRWVRVLLLVVGLAFCVYLPFLDVLPFAYIRTDLGEGGSDWASTLFTITLYMIIAAGLNVVIGWAGLLDLGYVGFYAVGAYSLALFGSPNSPVTQAIAAQFGLPTGWAMAFAACVPLALCLALISGVALGTPTLRLRGDYLAIVTMGFGEIIRIVMRNSSWTNGASGITKVPEPPAPDKDFFSTMLPERWYWLALAVLVLVIWLLRRLENSRVGRSWLAIREDEDAAAVMGVNGFKFKLWAFAIGAALGAIAGLLFATKQASVEPNLFQLNLSFLFVAMVVIGGSGNIWGALFGAFLITYLPERFREFEAWRPLAFGLALVVIMVLRPQGLFPNRRRARELEDRKHEAEEAAADA</sequence>
<feature type="transmembrane region" description="Helical" evidence="6">
    <location>
        <begin position="132"/>
        <end position="153"/>
    </location>
</feature>
<dbReference type="Pfam" id="PF02653">
    <property type="entry name" value="BPD_transp_2"/>
    <property type="match status" value="1"/>
</dbReference>
<feature type="transmembrane region" description="Helical" evidence="6">
    <location>
        <begin position="214"/>
        <end position="230"/>
    </location>
</feature>
<evidence type="ECO:0000313" key="8">
    <source>
        <dbReference type="Proteomes" id="UP001501094"/>
    </source>
</evidence>
<keyword evidence="4 6" id="KW-1133">Transmembrane helix</keyword>
<feature type="transmembrane region" description="Helical" evidence="6">
    <location>
        <begin position="94"/>
        <end position="112"/>
    </location>
</feature>
<accession>A0ABN2NDW0</accession>
<evidence type="ECO:0000313" key="7">
    <source>
        <dbReference type="EMBL" id="GAA1863206.1"/>
    </source>
</evidence>
<dbReference type="RefSeq" id="WP_344102475.1">
    <property type="nucleotide sequence ID" value="NZ_BAAANL010000004.1"/>
</dbReference>
<dbReference type="InterPro" id="IPR043428">
    <property type="entry name" value="LivM-like"/>
</dbReference>
<keyword evidence="8" id="KW-1185">Reference proteome</keyword>
<comment type="subcellular location">
    <subcellularLocation>
        <location evidence="1">Cell membrane</location>
        <topology evidence="1">Multi-pass membrane protein</topology>
    </subcellularLocation>
</comment>
<name>A0ABN2NDW0_9MICO</name>
<proteinExistence type="predicted"/>
<gene>
    <name evidence="7" type="ORF">GCM10009751_21260</name>
</gene>
<feature type="transmembrane region" description="Helical" evidence="6">
    <location>
        <begin position="295"/>
        <end position="323"/>
    </location>
</feature>
<evidence type="ECO:0000256" key="1">
    <source>
        <dbReference type="ARBA" id="ARBA00004651"/>
    </source>
</evidence>
<feature type="transmembrane region" description="Helical" evidence="6">
    <location>
        <begin position="264"/>
        <end position="283"/>
    </location>
</feature>
<feature type="transmembrane region" description="Helical" evidence="6">
    <location>
        <begin position="335"/>
        <end position="352"/>
    </location>
</feature>
<evidence type="ECO:0000256" key="4">
    <source>
        <dbReference type="ARBA" id="ARBA00022989"/>
    </source>
</evidence>
<keyword evidence="5 6" id="KW-0472">Membrane</keyword>
<dbReference type="InterPro" id="IPR001851">
    <property type="entry name" value="ABC_transp_permease"/>
</dbReference>
<keyword evidence="2" id="KW-1003">Cell membrane</keyword>
<evidence type="ECO:0000256" key="6">
    <source>
        <dbReference type="SAM" id="Phobius"/>
    </source>
</evidence>
<feature type="transmembrane region" description="Helical" evidence="6">
    <location>
        <begin position="28"/>
        <end position="46"/>
    </location>
</feature>
<evidence type="ECO:0000256" key="5">
    <source>
        <dbReference type="ARBA" id="ARBA00023136"/>
    </source>
</evidence>
<feature type="transmembrane region" description="Helical" evidence="6">
    <location>
        <begin position="66"/>
        <end position="87"/>
    </location>
</feature>
<evidence type="ECO:0000256" key="2">
    <source>
        <dbReference type="ARBA" id="ARBA00022475"/>
    </source>
</evidence>